<protein>
    <recommendedName>
        <fullName evidence="2">Myb-like domain-containing protein</fullName>
    </recommendedName>
</protein>
<dbReference type="Gene3D" id="1.10.10.60">
    <property type="entry name" value="Homeodomain-like"/>
    <property type="match status" value="1"/>
</dbReference>
<reference evidence="3 4" key="1">
    <citation type="journal article" date="2011" name="Science">
        <title>The Selaginella genome identifies genetic changes associated with the evolution of vascular plants.</title>
        <authorList>
            <person name="Banks J.A."/>
            <person name="Nishiyama T."/>
            <person name="Hasebe M."/>
            <person name="Bowman J.L."/>
            <person name="Gribskov M."/>
            <person name="dePamphilis C."/>
            <person name="Albert V.A."/>
            <person name="Aono N."/>
            <person name="Aoyama T."/>
            <person name="Ambrose B.A."/>
            <person name="Ashton N.W."/>
            <person name="Axtell M.J."/>
            <person name="Barker E."/>
            <person name="Barker M.S."/>
            <person name="Bennetzen J.L."/>
            <person name="Bonawitz N.D."/>
            <person name="Chapple C."/>
            <person name="Cheng C."/>
            <person name="Correa L.G."/>
            <person name="Dacre M."/>
            <person name="DeBarry J."/>
            <person name="Dreyer I."/>
            <person name="Elias M."/>
            <person name="Engstrom E.M."/>
            <person name="Estelle M."/>
            <person name="Feng L."/>
            <person name="Finet C."/>
            <person name="Floyd S.K."/>
            <person name="Frommer W.B."/>
            <person name="Fujita T."/>
            <person name="Gramzow L."/>
            <person name="Gutensohn M."/>
            <person name="Harholt J."/>
            <person name="Hattori M."/>
            <person name="Heyl A."/>
            <person name="Hirai T."/>
            <person name="Hiwatashi Y."/>
            <person name="Ishikawa M."/>
            <person name="Iwata M."/>
            <person name="Karol K.G."/>
            <person name="Koehler B."/>
            <person name="Kolukisaoglu U."/>
            <person name="Kubo M."/>
            <person name="Kurata T."/>
            <person name="Lalonde S."/>
            <person name="Li K."/>
            <person name="Li Y."/>
            <person name="Litt A."/>
            <person name="Lyons E."/>
            <person name="Manning G."/>
            <person name="Maruyama T."/>
            <person name="Michael T.P."/>
            <person name="Mikami K."/>
            <person name="Miyazaki S."/>
            <person name="Morinaga S."/>
            <person name="Murata T."/>
            <person name="Mueller-Roeber B."/>
            <person name="Nelson D.R."/>
            <person name="Obara M."/>
            <person name="Oguri Y."/>
            <person name="Olmstead R.G."/>
            <person name="Onodera N."/>
            <person name="Petersen B.L."/>
            <person name="Pils B."/>
            <person name="Prigge M."/>
            <person name="Rensing S.A."/>
            <person name="Riano-Pachon D.M."/>
            <person name="Roberts A.W."/>
            <person name="Sato Y."/>
            <person name="Scheller H.V."/>
            <person name="Schulz B."/>
            <person name="Schulz C."/>
            <person name="Shakirov E.V."/>
            <person name="Shibagaki N."/>
            <person name="Shinohara N."/>
            <person name="Shippen D.E."/>
            <person name="Soerensen I."/>
            <person name="Sotooka R."/>
            <person name="Sugimoto N."/>
            <person name="Sugita M."/>
            <person name="Sumikawa N."/>
            <person name="Tanurdzic M."/>
            <person name="Theissen G."/>
            <person name="Ulvskov P."/>
            <person name="Wakazuki S."/>
            <person name="Weng J.K."/>
            <person name="Willats W.W."/>
            <person name="Wipf D."/>
            <person name="Wolf P.G."/>
            <person name="Yang L."/>
            <person name="Zimmer A.D."/>
            <person name="Zhu Q."/>
            <person name="Mitros T."/>
            <person name="Hellsten U."/>
            <person name="Loque D."/>
            <person name="Otillar R."/>
            <person name="Salamov A."/>
            <person name="Schmutz J."/>
            <person name="Shapiro H."/>
            <person name="Lindquist E."/>
            <person name="Lucas S."/>
            <person name="Rokhsar D."/>
            <person name="Grigoriev I.V."/>
        </authorList>
    </citation>
    <scope>NUCLEOTIDE SEQUENCE [LARGE SCALE GENOMIC DNA]</scope>
</reference>
<feature type="region of interest" description="Disordered" evidence="1">
    <location>
        <begin position="307"/>
        <end position="341"/>
    </location>
</feature>
<dbReference type="AlphaFoldDB" id="D8SH97"/>
<feature type="compositionally biased region" description="Low complexity" evidence="1">
    <location>
        <begin position="276"/>
        <end position="287"/>
    </location>
</feature>
<proteinExistence type="predicted"/>
<dbReference type="HOGENOM" id="CLU_814807_0_0_1"/>
<dbReference type="EMBL" id="GL377619">
    <property type="protein sequence ID" value="EFJ16482.1"/>
    <property type="molecule type" value="Genomic_DNA"/>
</dbReference>
<dbReference type="PANTHER" id="PTHR33492:SF4">
    <property type="entry name" value="OS02G0174300 PROTEIN"/>
    <property type="match status" value="1"/>
</dbReference>
<dbReference type="PROSITE" id="PS50090">
    <property type="entry name" value="MYB_LIKE"/>
    <property type="match status" value="1"/>
</dbReference>
<keyword evidence="4" id="KW-1185">Reference proteome</keyword>
<evidence type="ECO:0000259" key="2">
    <source>
        <dbReference type="PROSITE" id="PS50090"/>
    </source>
</evidence>
<feature type="domain" description="Myb-like" evidence="2">
    <location>
        <begin position="138"/>
        <end position="208"/>
    </location>
</feature>
<dbReference type="InterPro" id="IPR001005">
    <property type="entry name" value="SANT/Myb"/>
</dbReference>
<sequence>MPEHTTTSSGTGSPAYVEVFGSNGQTWRFAAGTKAGFAVRRIRSKLGEAAHHILCIAAFKENEEPVEFGPDAELVVYGDNWKLKLVQGHKEIDAAQDTKSALDDNPVQQHAKMHDLIAEFYPGGKVPRGSKPEFSTAEKRKRSRNWNIHEVLLLVQAKKDEWERTESSKSSKFESAVDKWVKVVEFLRENGIMDRDLDQCRGKWDNLLSDFKTIKEWHRSVKATPYTCLTKEQKKQNKLPALFDTRVIDLLESFYGTRSKLMVAEDHHQQQRQSYTATNNNTNTNSNNMSAVETALAIAACATTPPSATATTGLGVPHKKIKSSTTSSKDNSNNHISVSGS</sequence>
<dbReference type="Proteomes" id="UP000001514">
    <property type="component" value="Unassembled WGS sequence"/>
</dbReference>
<dbReference type="Gramene" id="EFJ16482">
    <property type="protein sequence ID" value="EFJ16482"/>
    <property type="gene ID" value="SELMODRAFT_422079"/>
</dbReference>
<dbReference type="InParanoid" id="D8SH97"/>
<organism evidence="4">
    <name type="scientific">Selaginella moellendorffii</name>
    <name type="common">Spikemoss</name>
    <dbReference type="NCBI Taxonomy" id="88036"/>
    <lineage>
        <taxon>Eukaryota</taxon>
        <taxon>Viridiplantae</taxon>
        <taxon>Streptophyta</taxon>
        <taxon>Embryophyta</taxon>
        <taxon>Tracheophyta</taxon>
        <taxon>Lycopodiopsida</taxon>
        <taxon>Selaginellales</taxon>
        <taxon>Selaginellaceae</taxon>
        <taxon>Selaginella</taxon>
    </lineage>
</organism>
<dbReference type="Pfam" id="PF13837">
    <property type="entry name" value="Myb_DNA-bind_4"/>
    <property type="match status" value="1"/>
</dbReference>
<evidence type="ECO:0000313" key="4">
    <source>
        <dbReference type="Proteomes" id="UP000001514"/>
    </source>
</evidence>
<feature type="region of interest" description="Disordered" evidence="1">
    <location>
        <begin position="265"/>
        <end position="287"/>
    </location>
</feature>
<feature type="compositionally biased region" description="Polar residues" evidence="1">
    <location>
        <begin position="330"/>
        <end position="341"/>
    </location>
</feature>
<dbReference type="PANTHER" id="PTHR33492">
    <property type="entry name" value="OSJNBA0043A12.37 PROTEIN-RELATED"/>
    <property type="match status" value="1"/>
</dbReference>
<dbReference type="InterPro" id="IPR044822">
    <property type="entry name" value="Myb_DNA-bind_4"/>
</dbReference>
<evidence type="ECO:0000313" key="3">
    <source>
        <dbReference type="EMBL" id="EFJ16482.1"/>
    </source>
</evidence>
<dbReference type="eggNOG" id="ENOG502S2D4">
    <property type="taxonomic scope" value="Eukaryota"/>
</dbReference>
<dbReference type="KEGG" id="smo:SELMODRAFT_422079"/>
<evidence type="ECO:0000256" key="1">
    <source>
        <dbReference type="SAM" id="MobiDB-lite"/>
    </source>
</evidence>
<gene>
    <name evidence="3" type="ORF">SELMODRAFT_422079</name>
</gene>
<accession>D8SH97</accession>
<name>D8SH97_SELML</name>